<gene>
    <name evidence="1" type="ORF">LCGC14_1803200</name>
</gene>
<reference evidence="1" key="1">
    <citation type="journal article" date="2015" name="Nature">
        <title>Complex archaea that bridge the gap between prokaryotes and eukaryotes.</title>
        <authorList>
            <person name="Spang A."/>
            <person name="Saw J.H."/>
            <person name="Jorgensen S.L."/>
            <person name="Zaremba-Niedzwiedzka K."/>
            <person name="Martijn J."/>
            <person name="Lind A.E."/>
            <person name="van Eijk R."/>
            <person name="Schleper C."/>
            <person name="Guy L."/>
            <person name="Ettema T.J."/>
        </authorList>
    </citation>
    <scope>NUCLEOTIDE SEQUENCE</scope>
</reference>
<dbReference type="AlphaFoldDB" id="A0A0F9J3N9"/>
<protein>
    <submittedName>
        <fullName evidence="1">Uncharacterized protein</fullName>
    </submittedName>
</protein>
<comment type="caution">
    <text evidence="1">The sequence shown here is derived from an EMBL/GenBank/DDBJ whole genome shotgun (WGS) entry which is preliminary data.</text>
</comment>
<proteinExistence type="predicted"/>
<accession>A0A0F9J3N9</accession>
<organism evidence="1">
    <name type="scientific">marine sediment metagenome</name>
    <dbReference type="NCBI Taxonomy" id="412755"/>
    <lineage>
        <taxon>unclassified sequences</taxon>
        <taxon>metagenomes</taxon>
        <taxon>ecological metagenomes</taxon>
    </lineage>
</organism>
<dbReference type="EMBL" id="LAZR01017406">
    <property type="protein sequence ID" value="KKM00561.1"/>
    <property type="molecule type" value="Genomic_DNA"/>
</dbReference>
<sequence length="110" mass="11530">MPKYQGGSFAPSYLPHWEYLGGNSYTMDGSSQAVVIPGGSQIFEIMAESGSLYFAINHPGFAIPTAPGFVPQNGGVVVGPLVNLNTLDVSGTAPAIAHIMFFREQVVGSP</sequence>
<name>A0A0F9J3N9_9ZZZZ</name>
<evidence type="ECO:0000313" key="1">
    <source>
        <dbReference type="EMBL" id="KKM00561.1"/>
    </source>
</evidence>